<organism evidence="2 3">
    <name type="scientific">Prorocentrum cordatum</name>
    <dbReference type="NCBI Taxonomy" id="2364126"/>
    <lineage>
        <taxon>Eukaryota</taxon>
        <taxon>Sar</taxon>
        <taxon>Alveolata</taxon>
        <taxon>Dinophyceae</taxon>
        <taxon>Prorocentrales</taxon>
        <taxon>Prorocentraceae</taxon>
        <taxon>Prorocentrum</taxon>
    </lineage>
</organism>
<proteinExistence type="predicted"/>
<evidence type="ECO:0000313" key="3">
    <source>
        <dbReference type="Proteomes" id="UP001189429"/>
    </source>
</evidence>
<reference evidence="2" key="1">
    <citation type="submission" date="2023-10" db="EMBL/GenBank/DDBJ databases">
        <authorList>
            <person name="Chen Y."/>
            <person name="Shah S."/>
            <person name="Dougan E. K."/>
            <person name="Thang M."/>
            <person name="Chan C."/>
        </authorList>
    </citation>
    <scope>NUCLEOTIDE SEQUENCE [LARGE SCALE GENOMIC DNA]</scope>
</reference>
<feature type="region of interest" description="Disordered" evidence="1">
    <location>
        <begin position="77"/>
        <end position="188"/>
    </location>
</feature>
<feature type="compositionally biased region" description="Basic and acidic residues" evidence="1">
    <location>
        <begin position="128"/>
        <end position="153"/>
    </location>
</feature>
<feature type="non-terminal residue" evidence="2">
    <location>
        <position position="1"/>
    </location>
</feature>
<feature type="compositionally biased region" description="Basic residues" evidence="1">
    <location>
        <begin position="94"/>
        <end position="110"/>
    </location>
</feature>
<keyword evidence="3" id="KW-1185">Reference proteome</keyword>
<dbReference type="EMBL" id="CAUYUJ010018513">
    <property type="protein sequence ID" value="CAK0884187.1"/>
    <property type="molecule type" value="Genomic_DNA"/>
</dbReference>
<evidence type="ECO:0000256" key="1">
    <source>
        <dbReference type="SAM" id="MobiDB-lite"/>
    </source>
</evidence>
<evidence type="ECO:0000313" key="2">
    <source>
        <dbReference type="EMBL" id="CAK0884187.1"/>
    </source>
</evidence>
<dbReference type="Proteomes" id="UP001189429">
    <property type="component" value="Unassembled WGS sequence"/>
</dbReference>
<comment type="caution">
    <text evidence="2">The sequence shown here is derived from an EMBL/GenBank/DDBJ whole genome shotgun (WGS) entry which is preliminary data.</text>
</comment>
<accession>A0ABN9WD03</accession>
<name>A0ABN9WD03_9DINO</name>
<protein>
    <submittedName>
        <fullName evidence="2">Uncharacterized protein</fullName>
    </submittedName>
</protein>
<gene>
    <name evidence="2" type="ORF">PCOR1329_LOCUS66191</name>
</gene>
<sequence>AGARNWARACRLACGPCRTAQDLYVQQLAAIAARRPAAGGETAEEIAARWAEALKAMDPQQFPVRIEGILPVPSAVGDQEVPKGGPGAPGLALARRRAGGHGPRAGRGRRRPEGDVRGGPALIGGPRLAEETAAPRRQQPRGESEAETHKRAEALLATRPGSAPEPKGDRLRRVSSAPAARAGSKPVRVLLTGAGAPLAGAGPTVTSAATKR</sequence>